<feature type="domain" description="Guanylate cyclase" evidence="3">
    <location>
        <begin position="1404"/>
        <end position="1541"/>
    </location>
</feature>
<dbReference type="EMBL" id="JAPFFF010000027">
    <property type="protein sequence ID" value="KAK8847833.1"/>
    <property type="molecule type" value="Genomic_DNA"/>
</dbReference>
<feature type="transmembrane region" description="Helical" evidence="2">
    <location>
        <begin position="650"/>
        <end position="675"/>
    </location>
</feature>
<protein>
    <recommendedName>
        <fullName evidence="3">Guanylate cyclase domain-containing protein</fullName>
    </recommendedName>
</protein>
<dbReference type="InterPro" id="IPR029787">
    <property type="entry name" value="Nucleotide_cyclase"/>
</dbReference>
<reference evidence="4 5" key="1">
    <citation type="submission" date="2024-04" db="EMBL/GenBank/DDBJ databases">
        <title>Tritrichomonas musculus Genome.</title>
        <authorList>
            <person name="Alves-Ferreira E."/>
            <person name="Grigg M."/>
            <person name="Lorenzi H."/>
            <person name="Galac M."/>
        </authorList>
    </citation>
    <scope>NUCLEOTIDE SEQUENCE [LARGE SCALE GENOMIC DNA]</scope>
    <source>
        <strain evidence="4 5">EAF2021</strain>
    </source>
</reference>
<dbReference type="PANTHER" id="PTHR45655:SF13">
    <property type="entry name" value="SOLUBLE GUANYLATE CYCLASE GCY-32-RELATED"/>
    <property type="match status" value="1"/>
</dbReference>
<organism evidence="4 5">
    <name type="scientific">Tritrichomonas musculus</name>
    <dbReference type="NCBI Taxonomy" id="1915356"/>
    <lineage>
        <taxon>Eukaryota</taxon>
        <taxon>Metamonada</taxon>
        <taxon>Parabasalia</taxon>
        <taxon>Tritrichomonadida</taxon>
        <taxon>Tritrichomonadidae</taxon>
        <taxon>Tritrichomonas</taxon>
    </lineage>
</organism>
<evidence type="ECO:0000313" key="5">
    <source>
        <dbReference type="Proteomes" id="UP001470230"/>
    </source>
</evidence>
<dbReference type="SMART" id="SM00044">
    <property type="entry name" value="CYCc"/>
    <property type="match status" value="1"/>
</dbReference>
<feature type="transmembrane region" description="Helical" evidence="2">
    <location>
        <begin position="256"/>
        <end position="277"/>
    </location>
</feature>
<feature type="transmembrane region" description="Helical" evidence="2">
    <location>
        <begin position="58"/>
        <end position="77"/>
    </location>
</feature>
<feature type="transmembrane region" description="Helical" evidence="2">
    <location>
        <begin position="191"/>
        <end position="215"/>
    </location>
</feature>
<dbReference type="Gene3D" id="3.30.70.1230">
    <property type="entry name" value="Nucleotide cyclase"/>
    <property type="match status" value="1"/>
</dbReference>
<accession>A0ABR2HIW5</accession>
<feature type="transmembrane region" description="Helical" evidence="2">
    <location>
        <begin position="946"/>
        <end position="965"/>
    </location>
</feature>
<dbReference type="SUPFAM" id="SSF55073">
    <property type="entry name" value="Nucleotide cyclase"/>
    <property type="match status" value="1"/>
</dbReference>
<feature type="transmembrane region" description="Helical" evidence="2">
    <location>
        <begin position="227"/>
        <end position="250"/>
    </location>
</feature>
<evidence type="ECO:0000259" key="3">
    <source>
        <dbReference type="PROSITE" id="PS50125"/>
    </source>
</evidence>
<feature type="transmembrane region" description="Helical" evidence="2">
    <location>
        <begin position="316"/>
        <end position="332"/>
    </location>
</feature>
<dbReference type="PANTHER" id="PTHR45655">
    <property type="entry name" value="GUANYLATE CYCLASE SOLUBLE SUBUNIT BETA-2"/>
    <property type="match status" value="1"/>
</dbReference>
<keyword evidence="2" id="KW-0472">Membrane</keyword>
<evidence type="ECO:0000256" key="1">
    <source>
        <dbReference type="SAM" id="MobiDB-lite"/>
    </source>
</evidence>
<feature type="compositionally biased region" description="Basic and acidic residues" evidence="1">
    <location>
        <begin position="573"/>
        <end position="583"/>
    </location>
</feature>
<evidence type="ECO:0000256" key="2">
    <source>
        <dbReference type="SAM" id="Phobius"/>
    </source>
</evidence>
<keyword evidence="5" id="KW-1185">Reference proteome</keyword>
<feature type="region of interest" description="Disordered" evidence="1">
    <location>
        <begin position="573"/>
        <end position="606"/>
    </location>
</feature>
<feature type="transmembrane region" description="Helical" evidence="2">
    <location>
        <begin position="852"/>
        <end position="874"/>
    </location>
</feature>
<feature type="transmembrane region" description="Helical" evidence="2">
    <location>
        <begin position="140"/>
        <end position="160"/>
    </location>
</feature>
<feature type="compositionally biased region" description="Polar residues" evidence="1">
    <location>
        <begin position="590"/>
        <end position="606"/>
    </location>
</feature>
<dbReference type="PROSITE" id="PS50125">
    <property type="entry name" value="GUANYLATE_CYCLASE_2"/>
    <property type="match status" value="1"/>
</dbReference>
<dbReference type="InterPro" id="IPR001054">
    <property type="entry name" value="A/G_cyclase"/>
</dbReference>
<comment type="caution">
    <text evidence="4">The sequence shown here is derived from an EMBL/GenBank/DDBJ whole genome shotgun (WGS) entry which is preliminary data.</text>
</comment>
<feature type="transmembrane region" description="Helical" evidence="2">
    <location>
        <begin position="104"/>
        <end position="128"/>
    </location>
</feature>
<sequence>MHTQEEYYASTVVSHQFKYKGLLKRSVFKNYRDQCFRFFDYLYTMASSHEKAAQFMRILHYIQVFIISLCPLSLTFWPRGSVLGKIINVLSVFGLLCPPQSSELAHITIAFAVYSILILFLIFLFINVSIFHKYTKINQHIINFICITLSTLLPFFILYIGSNIGREISVITRYHSKDETEEFKSNCYFKFQIACLCIGLFLSILLFTIQLLFVTPVLTFRPQSLHFLNSLSILIYLGSYFIISVLSSAAGGLNNYAVLFATLIPLLFLHFLTYFEYEAWGTFEFREVTLSVLESIFVLLLVEYLFLIFHVKMNEILLFAIVILFILLNTIYPKYYIRIRRQYLALCDRLLASPNLFEKLTERQAILILRIGFEMGHPFCHNWEAFEYADSKFPNDRRILLLILRYATIYPDESIILRIVISKVQAIKKHDIELKFLLFQLHSLCQQRERGLSKSLKKTLSHIDSKTDKCRNQIKLVWNNVIQGNISEIEDLSMQLKKNTEEITREYNQLCTSYPNNPYVASAFGAFLSDIWCKEKEAMTFKRIYRLLRNGGKTRVERTYYFARNLFQNLPNDRQHNQMKARDDEDEKNANSSNISLGKSRNNNDNSLVSMSVDNLCDLSEDLTDEKSQQKHLETMIESVHLPSLRYGPILIFSTISLLFPLISLFFSIFVYNIMKTNVKGIQLFEKECLQQAIVGHISIVYYYHVMNSNRLMTAFSDILSLSISSFNYLLSLANYDEDLLNGINEVFPELFSTGYFEESLNFLFNDSITFNKVYSNYSLGMTTRSYEFFITRVSESVLRAAPMRASKLLNMSDFWTIIYSYPDLLKKLNQFSEIQKNEMYSLIKGNYLKTFATVMSIGLSALIVFIAITALVFKKMSIEKESLFMSFKSLPKSAISATISKLNAQLGRHEDDGVQISLSTQEERALRLLTINQNNTIARNLDNHVLVILLLFIICVCSNLFFLVRSQKIIINALPNMCSIMFSASNVHSTFAAIILNIIRIVTHDHRQLPFNSLQTKDDLINMTASLFDSLDIQIHNLVYHNIYDNSGLKSLYGTGSTYIDFFTRTPNITVENLSDNETYLLSFFSIENSISYTNFLLNELFEQINTVTLNHDTFTLSIQWLFNTSFPNIVMNIISSSVESASSLHKYVRNYFLIVPLLILNFAIFCCGLALIPRFIKNAETAKWTLRLLLFCPPTVVMQSRPIIKILSNDFSKEVNEDNQEKIFVYEKIVSQIKGAAIFLDNEFIVRSTNIAFDEMFGIDKIGTSLFDLFTSPPGQESHLFSFKEKLQDIQMSKISPNIEGDFTVMVKSEENSEKKKSKKIHFSLIGININGHVQKKSVISDGISFYSLVLEDMTKAIELKNKLSDEKAKINHLLNLTLPERVVIQKVNNNSDQFFKVQNASFVYIDFLNIQRLFSKNSPSDILLTLGKIIDALDHSLKSSFPQLVRINSFGDTFFTVGGIFNENEQSQEHARQSALFAVDSISIVNGFNRSNRNFDRDGWQVKVGVCSGGPVAAGLIDLAVPTFSVVGSPVALAVELEKGCTPMCAQMTKSVFELAFDGDALLNKEPSQIMFEDRLVETYIVS</sequence>
<proteinExistence type="predicted"/>
<feature type="transmembrane region" description="Helical" evidence="2">
    <location>
        <begin position="712"/>
        <end position="731"/>
    </location>
</feature>
<keyword evidence="2" id="KW-0812">Transmembrane</keyword>
<feature type="transmembrane region" description="Helical" evidence="2">
    <location>
        <begin position="1153"/>
        <end position="1174"/>
    </location>
</feature>
<name>A0ABR2HIW5_9EUKA</name>
<feature type="transmembrane region" description="Helical" evidence="2">
    <location>
        <begin position="289"/>
        <end position="310"/>
    </location>
</feature>
<evidence type="ECO:0000313" key="4">
    <source>
        <dbReference type="EMBL" id="KAK8847833.1"/>
    </source>
</evidence>
<keyword evidence="2" id="KW-1133">Transmembrane helix</keyword>
<gene>
    <name evidence="4" type="ORF">M9Y10_018865</name>
</gene>
<dbReference type="Pfam" id="PF00211">
    <property type="entry name" value="Guanylate_cyc"/>
    <property type="match status" value="1"/>
</dbReference>
<dbReference type="Proteomes" id="UP001470230">
    <property type="component" value="Unassembled WGS sequence"/>
</dbReference>